<keyword evidence="3" id="KW-1185">Reference proteome</keyword>
<reference evidence="2" key="1">
    <citation type="submission" date="2023-07" db="EMBL/GenBank/DDBJ databases">
        <title>Mycolicibacterium sp. nov., a novel bacterial species.</title>
        <authorList>
            <person name="Cao Y."/>
        </authorList>
    </citation>
    <scope>NUCLEOTIDE SEQUENCE</scope>
    <source>
        <strain evidence="2">KC 300</strain>
    </source>
</reference>
<feature type="signal peptide" evidence="1">
    <location>
        <begin position="1"/>
        <end position="26"/>
    </location>
</feature>
<feature type="chain" id="PRO_5045565888" description="DUF732 domain-containing protein" evidence="1">
    <location>
        <begin position="27"/>
        <end position="108"/>
    </location>
</feature>
<dbReference type="RefSeq" id="WP_302913632.1">
    <property type="nucleotide sequence ID" value="NZ_JAUMSQ010000039.1"/>
</dbReference>
<dbReference type="Proteomes" id="UP001168823">
    <property type="component" value="Unassembled WGS sequence"/>
</dbReference>
<accession>A0ABT8UD87</accession>
<organism evidence="2 3">
    <name type="scientific">Mycolicibacterium arseniciresistens</name>
    <dbReference type="NCBI Taxonomy" id="3062257"/>
    <lineage>
        <taxon>Bacteria</taxon>
        <taxon>Bacillati</taxon>
        <taxon>Actinomycetota</taxon>
        <taxon>Actinomycetes</taxon>
        <taxon>Mycobacteriales</taxon>
        <taxon>Mycobacteriaceae</taxon>
        <taxon>Mycolicibacterium</taxon>
    </lineage>
</organism>
<evidence type="ECO:0000256" key="1">
    <source>
        <dbReference type="SAM" id="SignalP"/>
    </source>
</evidence>
<gene>
    <name evidence="2" type="ORF">Q2100_08345</name>
</gene>
<sequence>MNQISIVCTAAVGAVVILAGSAVAHANPATPMPVIESSAEQLCSAINADPTEDGVFGGMADLVDGRLDEMDGALVLLTAVHHVCPQHEDLMMSVIDPMAAEEICGKPA</sequence>
<keyword evidence="1" id="KW-0732">Signal</keyword>
<comment type="caution">
    <text evidence="2">The sequence shown here is derived from an EMBL/GenBank/DDBJ whole genome shotgun (WGS) entry which is preliminary data.</text>
</comment>
<protein>
    <recommendedName>
        <fullName evidence="4">DUF732 domain-containing protein</fullName>
    </recommendedName>
</protein>
<evidence type="ECO:0000313" key="3">
    <source>
        <dbReference type="Proteomes" id="UP001168823"/>
    </source>
</evidence>
<evidence type="ECO:0008006" key="4">
    <source>
        <dbReference type="Google" id="ProtNLM"/>
    </source>
</evidence>
<dbReference type="EMBL" id="JAUMSQ010000039">
    <property type="protein sequence ID" value="MDO3635748.1"/>
    <property type="molecule type" value="Genomic_DNA"/>
</dbReference>
<proteinExistence type="predicted"/>
<name>A0ABT8UD87_9MYCO</name>
<evidence type="ECO:0000313" key="2">
    <source>
        <dbReference type="EMBL" id="MDO3635748.1"/>
    </source>
</evidence>